<feature type="transmembrane region" description="Helical" evidence="7">
    <location>
        <begin position="364"/>
        <end position="385"/>
    </location>
</feature>
<evidence type="ECO:0000256" key="2">
    <source>
        <dbReference type="ARBA" id="ARBA00022448"/>
    </source>
</evidence>
<feature type="region of interest" description="Disordered" evidence="6">
    <location>
        <begin position="230"/>
        <end position="328"/>
    </location>
</feature>
<dbReference type="GO" id="GO:0016020">
    <property type="term" value="C:membrane"/>
    <property type="evidence" value="ECO:0007669"/>
    <property type="project" value="UniProtKB-SubCell"/>
</dbReference>
<dbReference type="EMBL" id="MU001681">
    <property type="protein sequence ID" value="KAF2457227.1"/>
    <property type="molecule type" value="Genomic_DNA"/>
</dbReference>
<feature type="transmembrane region" description="Helical" evidence="7">
    <location>
        <begin position="477"/>
        <end position="493"/>
    </location>
</feature>
<dbReference type="PANTHER" id="PTHR43840">
    <property type="entry name" value="MITOCHONDRIAL METAL TRANSPORTER 1-RELATED"/>
    <property type="match status" value="1"/>
</dbReference>
<evidence type="ECO:0000256" key="7">
    <source>
        <dbReference type="SAM" id="Phobius"/>
    </source>
</evidence>
<reference evidence="9" key="1">
    <citation type="journal article" date="2020" name="Stud. Mycol.">
        <title>101 Dothideomycetes genomes: a test case for predicting lifestyles and emergence of pathogens.</title>
        <authorList>
            <person name="Haridas S."/>
            <person name="Albert R."/>
            <person name="Binder M."/>
            <person name="Bloem J."/>
            <person name="Labutti K."/>
            <person name="Salamov A."/>
            <person name="Andreopoulos B."/>
            <person name="Baker S."/>
            <person name="Barry K."/>
            <person name="Bills G."/>
            <person name="Bluhm B."/>
            <person name="Cannon C."/>
            <person name="Castanera R."/>
            <person name="Culley D."/>
            <person name="Daum C."/>
            <person name="Ezra D."/>
            <person name="Gonzalez J."/>
            <person name="Henrissat B."/>
            <person name="Kuo A."/>
            <person name="Liang C."/>
            <person name="Lipzen A."/>
            <person name="Lutzoni F."/>
            <person name="Magnuson J."/>
            <person name="Mondo S."/>
            <person name="Nolan M."/>
            <person name="Ohm R."/>
            <person name="Pangilinan J."/>
            <person name="Park H.-J."/>
            <person name="Ramirez L."/>
            <person name="Alfaro M."/>
            <person name="Sun H."/>
            <person name="Tritt A."/>
            <person name="Yoshinaga Y."/>
            <person name="Zwiers L.-H."/>
            <person name="Turgeon B."/>
            <person name="Goodwin S."/>
            <person name="Spatafora J."/>
            <person name="Crous P."/>
            <person name="Grigoriev I."/>
        </authorList>
    </citation>
    <scope>NUCLEOTIDE SEQUENCE</scope>
    <source>
        <strain evidence="9">ATCC 16933</strain>
    </source>
</reference>
<protein>
    <recommendedName>
        <fullName evidence="8">Cation efflux protein transmembrane domain-containing protein</fullName>
    </recommendedName>
</protein>
<dbReference type="NCBIfam" id="TIGR01297">
    <property type="entry name" value="CDF"/>
    <property type="match status" value="1"/>
</dbReference>
<keyword evidence="3 7" id="KW-0812">Transmembrane</keyword>
<feature type="compositionally biased region" description="Gly residues" evidence="6">
    <location>
        <begin position="112"/>
        <end position="124"/>
    </location>
</feature>
<keyword evidence="2" id="KW-0813">Transport</keyword>
<dbReference type="InterPro" id="IPR058533">
    <property type="entry name" value="Cation_efflux_TM"/>
</dbReference>
<evidence type="ECO:0000313" key="10">
    <source>
        <dbReference type="Proteomes" id="UP000799766"/>
    </source>
</evidence>
<evidence type="ECO:0000256" key="4">
    <source>
        <dbReference type="ARBA" id="ARBA00022989"/>
    </source>
</evidence>
<dbReference type="OrthoDB" id="78296at2759"/>
<dbReference type="SUPFAM" id="SSF161111">
    <property type="entry name" value="Cation efflux protein transmembrane domain-like"/>
    <property type="match status" value="1"/>
</dbReference>
<organism evidence="9 10">
    <name type="scientific">Lineolata rhizophorae</name>
    <dbReference type="NCBI Taxonomy" id="578093"/>
    <lineage>
        <taxon>Eukaryota</taxon>
        <taxon>Fungi</taxon>
        <taxon>Dikarya</taxon>
        <taxon>Ascomycota</taxon>
        <taxon>Pezizomycotina</taxon>
        <taxon>Dothideomycetes</taxon>
        <taxon>Dothideomycetes incertae sedis</taxon>
        <taxon>Lineolatales</taxon>
        <taxon>Lineolataceae</taxon>
        <taxon>Lineolata</taxon>
    </lineage>
</organism>
<keyword evidence="5 7" id="KW-0472">Membrane</keyword>
<evidence type="ECO:0000256" key="1">
    <source>
        <dbReference type="ARBA" id="ARBA00004141"/>
    </source>
</evidence>
<accession>A0A6A6P0C4</accession>
<evidence type="ECO:0000256" key="3">
    <source>
        <dbReference type="ARBA" id="ARBA00022692"/>
    </source>
</evidence>
<sequence>MAADDESPPRTYRLPSLKGFLPLAADGGGPGSESAGGSMLSTRGQALPGLIQSLSSSNLSHLHHQAGARAVSRRPSSIRGASEGAPVTRARGPWASEGEHGDLEAGLEFGNGDVGGAESEGGGIGGRQASALGLGAAWGGGDRDDRRISMGAQVLMTPQMRSQRLIGNSNPRYKWAQYFKTDEELSRMKKPIRKYYERNNFLIQQYIYIDRLLDSSIPHSLIQEYNQPQQGIDVPPTIAEESSNSSPSSPELNGAELFNTSTKSVDKTSSANSNNTPPVKVKRTPRNLYKVPDEQSPLLGQVEGDEQDGGEEEDLTKIPQYDPDDETDSQDNIVKVAIYINLAANSILLVLKIIVTVLTSSISVLASLVDAALDFLSTAIVWTTTRMISRRDQYAYPVGRRRLEPIGVLVFSIIMITSFVQVAIEGFSRLTSGDETLVELTIPAVAIMASTVVVKFLCWLWCRFIKNSSVQALAQDAMTDVVFNIFSIIFPLIGYYANVWWFDPVGGIALSFYVIANWSRTSLTHIRNLSGAAASADERNVLLYLTMRFAKTIRQIQGLQAYHVGDKLNVEVDIVLDEGTSLRDSHDLGESLQYVLESVPMVDRAFVHQDYASWNLPSHMRQEEE</sequence>
<dbReference type="GO" id="GO:0008324">
    <property type="term" value="F:monoatomic cation transmembrane transporter activity"/>
    <property type="evidence" value="ECO:0007669"/>
    <property type="project" value="InterPro"/>
</dbReference>
<evidence type="ECO:0000259" key="8">
    <source>
        <dbReference type="Pfam" id="PF01545"/>
    </source>
</evidence>
<dbReference type="FunFam" id="3.30.70.1350:FF:000004">
    <property type="entry name" value="Cation diffusion facilitator 10"/>
    <property type="match status" value="1"/>
</dbReference>
<dbReference type="InterPro" id="IPR027469">
    <property type="entry name" value="Cation_efflux_TMD_sf"/>
</dbReference>
<feature type="transmembrane region" description="Helical" evidence="7">
    <location>
        <begin position="444"/>
        <end position="465"/>
    </location>
</feature>
<feature type="compositionally biased region" description="Acidic residues" evidence="6">
    <location>
        <begin position="303"/>
        <end position="314"/>
    </location>
</feature>
<dbReference type="GO" id="GO:0030003">
    <property type="term" value="P:intracellular monoatomic cation homeostasis"/>
    <property type="evidence" value="ECO:0007669"/>
    <property type="project" value="UniProtKB-ARBA"/>
</dbReference>
<feature type="region of interest" description="Disordered" evidence="6">
    <location>
        <begin position="61"/>
        <end position="124"/>
    </location>
</feature>
<dbReference type="InterPro" id="IPR036837">
    <property type="entry name" value="Cation_efflux_CTD_sf"/>
</dbReference>
<feature type="transmembrane region" description="Helical" evidence="7">
    <location>
        <begin position="406"/>
        <end position="424"/>
    </location>
</feature>
<feature type="domain" description="Cation efflux protein transmembrane" evidence="8">
    <location>
        <begin position="339"/>
        <end position="529"/>
    </location>
</feature>
<gene>
    <name evidence="9" type="ORF">BDY21DRAFT_421798</name>
</gene>
<feature type="compositionally biased region" description="Polar residues" evidence="6">
    <location>
        <begin position="258"/>
        <end position="277"/>
    </location>
</feature>
<name>A0A6A6P0C4_9PEZI</name>
<evidence type="ECO:0000313" key="9">
    <source>
        <dbReference type="EMBL" id="KAF2457227.1"/>
    </source>
</evidence>
<feature type="region of interest" description="Disordered" evidence="6">
    <location>
        <begin position="1"/>
        <end position="43"/>
    </location>
</feature>
<keyword evidence="4 7" id="KW-1133">Transmembrane helix</keyword>
<dbReference type="Gene3D" id="1.20.1510.10">
    <property type="entry name" value="Cation efflux protein transmembrane domain"/>
    <property type="match status" value="1"/>
</dbReference>
<dbReference type="SUPFAM" id="SSF160240">
    <property type="entry name" value="Cation efflux protein cytoplasmic domain-like"/>
    <property type="match status" value="1"/>
</dbReference>
<dbReference type="FunFam" id="1.20.1510.10:FF:000005">
    <property type="entry name" value="Putative Cation diffusion facilitator 1"/>
    <property type="match status" value="1"/>
</dbReference>
<keyword evidence="10" id="KW-1185">Reference proteome</keyword>
<evidence type="ECO:0000256" key="6">
    <source>
        <dbReference type="SAM" id="MobiDB-lite"/>
    </source>
</evidence>
<dbReference type="InterPro" id="IPR050291">
    <property type="entry name" value="CDF_Transporter"/>
</dbReference>
<dbReference type="Gene3D" id="3.30.70.1350">
    <property type="entry name" value="Cation efflux protein, cytoplasmic domain"/>
    <property type="match status" value="1"/>
</dbReference>
<dbReference type="GO" id="GO:0098771">
    <property type="term" value="P:inorganic ion homeostasis"/>
    <property type="evidence" value="ECO:0007669"/>
    <property type="project" value="UniProtKB-ARBA"/>
</dbReference>
<dbReference type="Pfam" id="PF01545">
    <property type="entry name" value="Cation_efflux"/>
    <property type="match status" value="1"/>
</dbReference>
<dbReference type="AlphaFoldDB" id="A0A6A6P0C4"/>
<proteinExistence type="predicted"/>
<dbReference type="InterPro" id="IPR002524">
    <property type="entry name" value="Cation_efflux"/>
</dbReference>
<feature type="transmembrane region" description="Helical" evidence="7">
    <location>
        <begin position="336"/>
        <end position="358"/>
    </location>
</feature>
<feature type="compositionally biased region" description="Low complexity" evidence="6">
    <location>
        <begin position="240"/>
        <end position="251"/>
    </location>
</feature>
<evidence type="ECO:0000256" key="5">
    <source>
        <dbReference type="ARBA" id="ARBA00023136"/>
    </source>
</evidence>
<dbReference type="Proteomes" id="UP000799766">
    <property type="component" value="Unassembled WGS sequence"/>
</dbReference>
<dbReference type="PANTHER" id="PTHR43840:SF4">
    <property type="entry name" value="CDF DIVALENT METAL CATION TRANSPORTER (EUROFUNG)"/>
    <property type="match status" value="1"/>
</dbReference>
<comment type="subcellular location">
    <subcellularLocation>
        <location evidence="1">Membrane</location>
        <topology evidence="1">Multi-pass membrane protein</topology>
    </subcellularLocation>
</comment>